<comment type="caution">
    <text evidence="4">The sequence shown here is derived from an EMBL/GenBank/DDBJ whole genome shotgun (WGS) entry which is preliminary data.</text>
</comment>
<reference evidence="4" key="2">
    <citation type="submission" date="2023-05" db="EMBL/GenBank/DDBJ databases">
        <authorList>
            <person name="Fouks B."/>
        </authorList>
    </citation>
    <scope>NUCLEOTIDE SEQUENCE</scope>
    <source>
        <strain evidence="4">Stay&amp;Tobe</strain>
        <tissue evidence="4">Testes</tissue>
    </source>
</reference>
<evidence type="ECO:0000256" key="1">
    <source>
        <dbReference type="SAM" id="MobiDB-lite"/>
    </source>
</evidence>
<dbReference type="InterPro" id="IPR003609">
    <property type="entry name" value="Pan_app"/>
</dbReference>
<dbReference type="EMBL" id="JASPKZ010000005">
    <property type="protein sequence ID" value="KAJ9601687.1"/>
    <property type="molecule type" value="Genomic_DNA"/>
</dbReference>
<dbReference type="AlphaFoldDB" id="A0AAD8AM74"/>
<gene>
    <name evidence="4" type="ORF">L9F63_000158</name>
</gene>
<feature type="domain" description="Apple" evidence="3">
    <location>
        <begin position="82"/>
        <end position="150"/>
    </location>
</feature>
<sequence length="169" mass="17956">MGPAWRFLSLLLVIAIASQFAKAEGDDPEEALTPTEHEPSETHESEDIVSEAPSNTVVEQSGPSASGPSGPSGFGFTGVEECDPDMIGFEIVTGFVYSAPSDLLDSLPGTLMLTDCLEACQGNDSCQAVNYETGLCVLFRSHADSYPDSGHKKNLPGQQSSRRKPFIVS</sequence>
<dbReference type="Pfam" id="PF00024">
    <property type="entry name" value="PAN_1"/>
    <property type="match status" value="1"/>
</dbReference>
<evidence type="ECO:0000313" key="5">
    <source>
        <dbReference type="Proteomes" id="UP001233999"/>
    </source>
</evidence>
<name>A0AAD8AM74_DIPPU</name>
<evidence type="ECO:0000259" key="3">
    <source>
        <dbReference type="PROSITE" id="PS50948"/>
    </source>
</evidence>
<organism evidence="4 5">
    <name type="scientific">Diploptera punctata</name>
    <name type="common">Pacific beetle cockroach</name>
    <dbReference type="NCBI Taxonomy" id="6984"/>
    <lineage>
        <taxon>Eukaryota</taxon>
        <taxon>Metazoa</taxon>
        <taxon>Ecdysozoa</taxon>
        <taxon>Arthropoda</taxon>
        <taxon>Hexapoda</taxon>
        <taxon>Insecta</taxon>
        <taxon>Pterygota</taxon>
        <taxon>Neoptera</taxon>
        <taxon>Polyneoptera</taxon>
        <taxon>Dictyoptera</taxon>
        <taxon>Blattodea</taxon>
        <taxon>Blaberoidea</taxon>
        <taxon>Blaberidae</taxon>
        <taxon>Diplopterinae</taxon>
        <taxon>Diploptera</taxon>
    </lineage>
</organism>
<proteinExistence type="predicted"/>
<keyword evidence="2" id="KW-0732">Signal</keyword>
<accession>A0AAD8AM74</accession>
<feature type="signal peptide" evidence="2">
    <location>
        <begin position="1"/>
        <end position="23"/>
    </location>
</feature>
<feature type="region of interest" description="Disordered" evidence="1">
    <location>
        <begin position="147"/>
        <end position="169"/>
    </location>
</feature>
<protein>
    <recommendedName>
        <fullName evidence="3">Apple domain-containing protein</fullName>
    </recommendedName>
</protein>
<dbReference type="PROSITE" id="PS50948">
    <property type="entry name" value="PAN"/>
    <property type="match status" value="1"/>
</dbReference>
<keyword evidence="5" id="KW-1185">Reference proteome</keyword>
<feature type="region of interest" description="Disordered" evidence="1">
    <location>
        <begin position="25"/>
        <end position="78"/>
    </location>
</feature>
<evidence type="ECO:0000256" key="2">
    <source>
        <dbReference type="SAM" id="SignalP"/>
    </source>
</evidence>
<feature type="non-terminal residue" evidence="4">
    <location>
        <position position="1"/>
    </location>
</feature>
<feature type="compositionally biased region" description="Basic and acidic residues" evidence="1">
    <location>
        <begin position="35"/>
        <end position="46"/>
    </location>
</feature>
<feature type="chain" id="PRO_5042063014" description="Apple domain-containing protein" evidence="2">
    <location>
        <begin position="24"/>
        <end position="169"/>
    </location>
</feature>
<dbReference type="Proteomes" id="UP001233999">
    <property type="component" value="Unassembled WGS sequence"/>
</dbReference>
<reference evidence="4" key="1">
    <citation type="journal article" date="2023" name="IScience">
        <title>Live-bearing cockroach genome reveals convergent evolutionary mechanisms linked to viviparity in insects and beyond.</title>
        <authorList>
            <person name="Fouks B."/>
            <person name="Harrison M.C."/>
            <person name="Mikhailova A.A."/>
            <person name="Marchal E."/>
            <person name="English S."/>
            <person name="Carruthers M."/>
            <person name="Jennings E.C."/>
            <person name="Chiamaka E.L."/>
            <person name="Frigard R.A."/>
            <person name="Pippel M."/>
            <person name="Attardo G.M."/>
            <person name="Benoit J.B."/>
            <person name="Bornberg-Bauer E."/>
            <person name="Tobe S.S."/>
        </authorList>
    </citation>
    <scope>NUCLEOTIDE SEQUENCE</scope>
    <source>
        <strain evidence="4">Stay&amp;Tobe</strain>
    </source>
</reference>
<evidence type="ECO:0000313" key="4">
    <source>
        <dbReference type="EMBL" id="KAJ9601687.1"/>
    </source>
</evidence>